<comment type="pathway">
    <text evidence="1">Amino-acid biosynthesis; L-asparagine biosynthesis; L-asparagine from L-aspartate (L-Gln route): step 1/1.</text>
</comment>
<keyword evidence="12" id="KW-0436">Ligase</keyword>
<feature type="binding site" evidence="9">
    <location>
        <position position="98"/>
    </location>
    <ligand>
        <name>L-glutamine</name>
        <dbReference type="ChEBI" id="CHEBI:58359"/>
    </ligand>
</feature>
<dbReference type="GO" id="GO:0005829">
    <property type="term" value="C:cytosol"/>
    <property type="evidence" value="ECO:0007669"/>
    <property type="project" value="TreeGrafter"/>
</dbReference>
<evidence type="ECO:0000256" key="3">
    <source>
        <dbReference type="ARBA" id="ARBA00012737"/>
    </source>
</evidence>
<evidence type="ECO:0000256" key="9">
    <source>
        <dbReference type="PIRSR" id="PIRSR001589-2"/>
    </source>
</evidence>
<dbReference type="Pfam" id="PF00733">
    <property type="entry name" value="Asn_synthase"/>
    <property type="match status" value="1"/>
</dbReference>
<feature type="binding site" evidence="9">
    <location>
        <position position="263"/>
    </location>
    <ligand>
        <name>ATP</name>
        <dbReference type="ChEBI" id="CHEBI:30616"/>
    </ligand>
</feature>
<dbReference type="PIRSF" id="PIRSF001589">
    <property type="entry name" value="Asn_synthetase_glu-h"/>
    <property type="match status" value="1"/>
</dbReference>
<dbReference type="CDD" id="cd00712">
    <property type="entry name" value="AsnB"/>
    <property type="match status" value="1"/>
</dbReference>
<feature type="domain" description="Glutamine amidotransferase type-2" evidence="11">
    <location>
        <begin position="2"/>
        <end position="211"/>
    </location>
</feature>
<dbReference type="Gene3D" id="3.40.50.620">
    <property type="entry name" value="HUPs"/>
    <property type="match status" value="1"/>
</dbReference>
<evidence type="ECO:0000256" key="2">
    <source>
        <dbReference type="ARBA" id="ARBA00005752"/>
    </source>
</evidence>
<evidence type="ECO:0000256" key="4">
    <source>
        <dbReference type="ARBA" id="ARBA00022741"/>
    </source>
</evidence>
<dbReference type="InterPro" id="IPR014729">
    <property type="entry name" value="Rossmann-like_a/b/a_fold"/>
</dbReference>
<feature type="binding site" evidence="9">
    <location>
        <begin position="364"/>
        <end position="365"/>
    </location>
    <ligand>
        <name>ATP</name>
        <dbReference type="ChEBI" id="CHEBI:30616"/>
    </ligand>
</feature>
<organism evidence="12 13">
    <name type="scientific">Candidatus Nitrospira neomarina</name>
    <dbReference type="NCBI Taxonomy" id="3020899"/>
    <lineage>
        <taxon>Bacteria</taxon>
        <taxon>Pseudomonadati</taxon>
        <taxon>Nitrospirota</taxon>
        <taxon>Nitrospiria</taxon>
        <taxon>Nitrospirales</taxon>
        <taxon>Nitrospiraceae</taxon>
        <taxon>Nitrospira</taxon>
    </lineage>
</organism>
<dbReference type="InterPro" id="IPR051786">
    <property type="entry name" value="ASN_synthetase/amidase"/>
</dbReference>
<dbReference type="InterPro" id="IPR033738">
    <property type="entry name" value="AsnB_N"/>
</dbReference>
<dbReference type="KEGG" id="nneo:PQG83_10975"/>
<evidence type="ECO:0000256" key="6">
    <source>
        <dbReference type="ARBA" id="ARBA00022962"/>
    </source>
</evidence>
<evidence type="ECO:0000256" key="8">
    <source>
        <dbReference type="PIRSR" id="PIRSR001589-1"/>
    </source>
</evidence>
<comment type="catalytic activity">
    <reaction evidence="7">
        <text>L-aspartate + L-glutamine + ATP + H2O = L-asparagine + L-glutamate + AMP + diphosphate + H(+)</text>
        <dbReference type="Rhea" id="RHEA:12228"/>
        <dbReference type="ChEBI" id="CHEBI:15377"/>
        <dbReference type="ChEBI" id="CHEBI:15378"/>
        <dbReference type="ChEBI" id="CHEBI:29985"/>
        <dbReference type="ChEBI" id="CHEBI:29991"/>
        <dbReference type="ChEBI" id="CHEBI:30616"/>
        <dbReference type="ChEBI" id="CHEBI:33019"/>
        <dbReference type="ChEBI" id="CHEBI:58048"/>
        <dbReference type="ChEBI" id="CHEBI:58359"/>
        <dbReference type="ChEBI" id="CHEBI:456215"/>
        <dbReference type="EC" id="6.3.5.4"/>
    </reaction>
</comment>
<dbReference type="AlphaFoldDB" id="A0AA96JUR5"/>
<dbReference type="InterPro" id="IPR001962">
    <property type="entry name" value="Asn_synthase"/>
</dbReference>
<keyword evidence="6 8" id="KW-0315">Glutamine amidotransferase</keyword>
<gene>
    <name evidence="12" type="primary">asnB</name>
    <name evidence="12" type="ORF">PQG83_10975</name>
</gene>
<accession>A0AA96JUR5</accession>
<feature type="site" description="Important for beta-aspartyl-AMP intermediate formation" evidence="10">
    <location>
        <position position="366"/>
    </location>
</feature>
<evidence type="ECO:0000256" key="5">
    <source>
        <dbReference type="ARBA" id="ARBA00022840"/>
    </source>
</evidence>
<comment type="similarity">
    <text evidence="2">Belongs to the asparagine synthetase family.</text>
</comment>
<proteinExistence type="inferred from homology"/>
<dbReference type="Proteomes" id="UP001302494">
    <property type="component" value="Chromosome"/>
</dbReference>
<evidence type="ECO:0000256" key="7">
    <source>
        <dbReference type="ARBA" id="ARBA00048741"/>
    </source>
</evidence>
<sequence length="634" mass="71152">MCGIAGWLGHLPDSESYAARLAKVLHHRGPDAHGIQIWPEATLIHTRLSIIDLSPGGAQPMANEDGTIWVVFNGEIYNHRELRQDLEARGHIFKGRSDTEVIVHLYEEKGLAFLDRLRGMFALAIYNTQTDTLLLARDRFGIKPLFYAPGANRLSFASEIRALRELPGINVQPDRQAISDFAALFYIPAPETFFVGIRALQPGEVLVAQLDTHTISWDIQKYHQWAIAPNLDMSLEQAKAQADSLITGAVRQQLESDVPLGALLSGGIDSSLVSVAAQQNLKSSLQTFNAQFSEEEYDETWAAVAVGKHIGSHHRTLRVGNSKGTWDHITDLLLHAGQPFADTSFFAVNAVSRLMRRYVTVALSGDGGDEGFGGYDHYWRIGDIIRYQRFPSWLWRTAGAISFPLAQLGMLRNSFPNRIRDLTGADDTMILQTLVSWIREDEHENLCLDANLFPVRRLFERQWEHRLPSKVSRLERLSAHAAEVDVRLRLPNDFLFKVDMASMKESLEVRVPLLEEELFAFGLTLPHRLKVRGRMCKKVLRAVAESKLPKAVAGKPKSGFGIPMDTWVDAEFKSQLSEALLGTSSRLPEFFRPEAYRPVIEAFCTGMPHRTISRAGLYQRAIMLLAVQLALSDR</sequence>
<dbReference type="PROSITE" id="PS51278">
    <property type="entry name" value="GATASE_TYPE_2"/>
    <property type="match status" value="1"/>
</dbReference>
<keyword evidence="4 9" id="KW-0547">Nucleotide-binding</keyword>
<reference evidence="12 13" key="1">
    <citation type="submission" date="2023-01" db="EMBL/GenBank/DDBJ databases">
        <title>Cultivation and genomic characterization of new, ubiquitous marine nitrite-oxidizing bacteria from the Nitrospirales.</title>
        <authorList>
            <person name="Mueller A.J."/>
            <person name="Daebeler A."/>
            <person name="Herbold C.W."/>
            <person name="Kirkegaard R.H."/>
            <person name="Daims H."/>
        </authorList>
    </citation>
    <scope>NUCLEOTIDE SEQUENCE [LARGE SCALE GENOMIC DNA]</scope>
    <source>
        <strain evidence="12 13">DK</strain>
    </source>
</reference>
<feature type="active site" description="For GATase activity" evidence="8">
    <location>
        <position position="2"/>
    </location>
</feature>
<dbReference type="EMBL" id="CP116968">
    <property type="protein sequence ID" value="WNM60285.1"/>
    <property type="molecule type" value="Genomic_DNA"/>
</dbReference>
<dbReference type="Pfam" id="PF13537">
    <property type="entry name" value="GATase_7"/>
    <property type="match status" value="1"/>
</dbReference>
<evidence type="ECO:0000256" key="10">
    <source>
        <dbReference type="PIRSR" id="PIRSR001589-3"/>
    </source>
</evidence>
<dbReference type="InterPro" id="IPR029055">
    <property type="entry name" value="Ntn_hydrolases_N"/>
</dbReference>
<dbReference type="PANTHER" id="PTHR43284">
    <property type="entry name" value="ASPARAGINE SYNTHETASE (GLUTAMINE-HYDROLYZING)"/>
    <property type="match status" value="1"/>
</dbReference>
<evidence type="ECO:0000256" key="1">
    <source>
        <dbReference type="ARBA" id="ARBA00005187"/>
    </source>
</evidence>
<evidence type="ECO:0000313" key="13">
    <source>
        <dbReference type="Proteomes" id="UP001302494"/>
    </source>
</evidence>
<dbReference type="RefSeq" id="WP_312740820.1">
    <property type="nucleotide sequence ID" value="NZ_CP116968.1"/>
</dbReference>
<dbReference type="PANTHER" id="PTHR43284:SF1">
    <property type="entry name" value="ASPARAGINE SYNTHETASE"/>
    <property type="match status" value="1"/>
</dbReference>
<dbReference type="GO" id="GO:0006529">
    <property type="term" value="P:asparagine biosynthetic process"/>
    <property type="evidence" value="ECO:0007669"/>
    <property type="project" value="UniProtKB-KW"/>
</dbReference>
<dbReference type="SUPFAM" id="SSF56235">
    <property type="entry name" value="N-terminal nucleophile aminohydrolases (Ntn hydrolases)"/>
    <property type="match status" value="1"/>
</dbReference>
<dbReference type="InterPro" id="IPR017932">
    <property type="entry name" value="GATase_2_dom"/>
</dbReference>
<dbReference type="SUPFAM" id="SSF52402">
    <property type="entry name" value="Adenine nucleotide alpha hydrolases-like"/>
    <property type="match status" value="1"/>
</dbReference>
<dbReference type="EC" id="6.3.5.4" evidence="3"/>
<dbReference type="GO" id="GO:0005524">
    <property type="term" value="F:ATP binding"/>
    <property type="evidence" value="ECO:0007669"/>
    <property type="project" value="UniProtKB-KW"/>
</dbReference>
<name>A0AA96JUR5_9BACT</name>
<dbReference type="Gene3D" id="3.60.20.10">
    <property type="entry name" value="Glutamine Phosphoribosylpyrophosphate, subunit 1, domain 1"/>
    <property type="match status" value="1"/>
</dbReference>
<evidence type="ECO:0000313" key="12">
    <source>
        <dbReference type="EMBL" id="WNM60285.1"/>
    </source>
</evidence>
<keyword evidence="13" id="KW-1185">Reference proteome</keyword>
<dbReference type="InterPro" id="IPR006426">
    <property type="entry name" value="Asn_synth_AEB"/>
</dbReference>
<dbReference type="GO" id="GO:0004066">
    <property type="term" value="F:asparagine synthase (glutamine-hydrolyzing) activity"/>
    <property type="evidence" value="ECO:0007669"/>
    <property type="project" value="UniProtKB-EC"/>
</dbReference>
<dbReference type="CDD" id="cd01991">
    <property type="entry name" value="Asn_synthase_B_C"/>
    <property type="match status" value="1"/>
</dbReference>
<evidence type="ECO:0000259" key="11">
    <source>
        <dbReference type="PROSITE" id="PS51278"/>
    </source>
</evidence>
<keyword evidence="8" id="KW-0061">Asparagine biosynthesis</keyword>
<protein>
    <recommendedName>
        <fullName evidence="3">asparagine synthase (glutamine-hydrolyzing)</fullName>
        <ecNumber evidence="3">6.3.5.4</ecNumber>
    </recommendedName>
</protein>
<dbReference type="NCBIfam" id="TIGR01536">
    <property type="entry name" value="asn_synth_AEB"/>
    <property type="match status" value="1"/>
</dbReference>
<keyword evidence="8" id="KW-0028">Amino-acid biosynthesis</keyword>
<keyword evidence="5 9" id="KW-0067">ATP-binding</keyword>